<dbReference type="PROSITE" id="PS00550">
    <property type="entry name" value="HEMERYTHRINS"/>
    <property type="match status" value="1"/>
</dbReference>
<reference evidence="6 7" key="1">
    <citation type="submission" date="2022-03" db="EMBL/GenBank/DDBJ databases">
        <authorList>
            <person name="Koch H."/>
        </authorList>
    </citation>
    <scope>NUCLEOTIDE SEQUENCE [LARGE SCALE GENOMIC DNA]</scope>
    <source>
        <strain evidence="6 7">G1</strain>
    </source>
</reference>
<comment type="similarity">
    <text evidence="1">Belongs to the hemerythrin family.</text>
</comment>
<evidence type="ECO:0000313" key="7">
    <source>
        <dbReference type="Proteomes" id="UP001295463"/>
    </source>
</evidence>
<feature type="domain" description="Hemerythrin-like" evidence="5">
    <location>
        <begin position="13"/>
        <end position="126"/>
    </location>
</feature>
<dbReference type="InterPro" id="IPR012312">
    <property type="entry name" value="Hemerythrin-like"/>
</dbReference>
<keyword evidence="2" id="KW-0813">Transport</keyword>
<dbReference type="CDD" id="cd12107">
    <property type="entry name" value="Hemerythrin"/>
    <property type="match status" value="1"/>
</dbReference>
<accession>A0ABM9DBB9</accession>
<evidence type="ECO:0000256" key="1">
    <source>
        <dbReference type="ARBA" id="ARBA00010587"/>
    </source>
</evidence>
<dbReference type="Pfam" id="PF01814">
    <property type="entry name" value="Hemerythrin"/>
    <property type="match status" value="1"/>
</dbReference>
<keyword evidence="7" id="KW-1185">Reference proteome</keyword>
<keyword evidence="4" id="KW-0408">Iron</keyword>
<evidence type="ECO:0000259" key="5">
    <source>
        <dbReference type="Pfam" id="PF01814"/>
    </source>
</evidence>
<evidence type="ECO:0000256" key="2">
    <source>
        <dbReference type="ARBA" id="ARBA00022621"/>
    </source>
</evidence>
<dbReference type="InterPro" id="IPR050669">
    <property type="entry name" value="Hemerythrin"/>
</dbReference>
<dbReference type="NCBIfam" id="NF033749">
    <property type="entry name" value="bact_hemeryth"/>
    <property type="match status" value="1"/>
</dbReference>
<dbReference type="PANTHER" id="PTHR37164:SF1">
    <property type="entry name" value="BACTERIOHEMERYTHRIN"/>
    <property type="match status" value="1"/>
</dbReference>
<dbReference type="InterPro" id="IPR012827">
    <property type="entry name" value="Hemerythrin_metal-bd"/>
</dbReference>
<keyword evidence="3" id="KW-0479">Metal-binding</keyword>
<evidence type="ECO:0000256" key="3">
    <source>
        <dbReference type="ARBA" id="ARBA00022723"/>
    </source>
</evidence>
<dbReference type="SUPFAM" id="SSF47188">
    <property type="entry name" value="Hemerythrin-like"/>
    <property type="match status" value="1"/>
</dbReference>
<gene>
    <name evidence="6" type="ORF">GEAMG1_2692</name>
</gene>
<dbReference type="EMBL" id="OW150024">
    <property type="protein sequence ID" value="CAH2032528.1"/>
    <property type="molecule type" value="Genomic_DNA"/>
</dbReference>
<keyword evidence="2" id="KW-0561">Oxygen transport</keyword>
<sequence length="131" mass="15263">MALVEWQTEYSVGSERLDQQHQRIVGMINQLGEAMDTGAEKTALMKILSDLAGYTKTHFAEEERMLEQCAYPALGEHRARHADLTRQLADFYRNFYVKTKPQTKEVMDFLQHWLYDHILEQDKAYASHLNG</sequence>
<protein>
    <submittedName>
        <fullName evidence="6">Hemerythrin domain-containing protein</fullName>
    </submittedName>
</protein>
<evidence type="ECO:0000256" key="4">
    <source>
        <dbReference type="ARBA" id="ARBA00023004"/>
    </source>
</evidence>
<dbReference type="InterPro" id="IPR016131">
    <property type="entry name" value="Haemerythrin_Fe_BS"/>
</dbReference>
<dbReference type="Proteomes" id="UP001295463">
    <property type="component" value="Chromosome"/>
</dbReference>
<dbReference type="PANTHER" id="PTHR37164">
    <property type="entry name" value="BACTERIOHEMERYTHRIN"/>
    <property type="match status" value="1"/>
</dbReference>
<name>A0ABM9DBB9_9BACT</name>
<dbReference type="NCBIfam" id="TIGR02481">
    <property type="entry name" value="hemeryth_dom"/>
    <property type="match status" value="1"/>
</dbReference>
<dbReference type="InterPro" id="IPR035938">
    <property type="entry name" value="Hemerythrin-like_sf"/>
</dbReference>
<evidence type="ECO:0000313" key="6">
    <source>
        <dbReference type="EMBL" id="CAH2032528.1"/>
    </source>
</evidence>
<organism evidence="6 7">
    <name type="scientific">Trichlorobacter ammonificans</name>
    <dbReference type="NCBI Taxonomy" id="2916410"/>
    <lineage>
        <taxon>Bacteria</taxon>
        <taxon>Pseudomonadati</taxon>
        <taxon>Thermodesulfobacteriota</taxon>
        <taxon>Desulfuromonadia</taxon>
        <taxon>Geobacterales</taxon>
        <taxon>Geobacteraceae</taxon>
        <taxon>Trichlorobacter</taxon>
    </lineage>
</organism>
<proteinExistence type="inferred from homology"/>
<dbReference type="RefSeq" id="WP_305733273.1">
    <property type="nucleotide sequence ID" value="NZ_OW150024.1"/>
</dbReference>
<dbReference type="Gene3D" id="1.20.120.50">
    <property type="entry name" value="Hemerythrin-like"/>
    <property type="match status" value="1"/>
</dbReference>